<evidence type="ECO:0000313" key="2">
    <source>
        <dbReference type="EMBL" id="EMZ20265.1"/>
    </source>
</evidence>
<sequence length="42" mass="4508">MSKTKKAKTTIYTSKKKRTAAAVICILLAFAMVLPLLVAALV</sequence>
<keyword evidence="3" id="KW-1185">Reference proteome</keyword>
<gene>
    <name evidence="2" type="ORF">C823_05078</name>
</gene>
<dbReference type="PATRIC" id="fig|1235802.3.peg.5359"/>
<dbReference type="AlphaFoldDB" id="N2A2H2"/>
<name>N2A2H2_9FIRM</name>
<feature type="transmembrane region" description="Helical" evidence="1">
    <location>
        <begin position="20"/>
        <end position="41"/>
    </location>
</feature>
<reference evidence="2 3" key="1">
    <citation type="journal article" date="2014" name="Genome Announc.">
        <title>Draft genome sequences of the altered schaedler flora, a defined bacterial community from gnotobiotic mice.</title>
        <authorList>
            <person name="Wannemuehler M.J."/>
            <person name="Overstreet A.M."/>
            <person name="Ward D.V."/>
            <person name="Phillips G.J."/>
        </authorList>
    </citation>
    <scope>NUCLEOTIDE SEQUENCE [LARGE SCALE GENOMIC DNA]</scope>
    <source>
        <strain evidence="2 3">ASF492</strain>
    </source>
</reference>
<dbReference type="STRING" id="1235802.C823_05078"/>
<dbReference type="Proteomes" id="UP000012589">
    <property type="component" value="Unassembled WGS sequence"/>
</dbReference>
<dbReference type="EMBL" id="AQFT01000148">
    <property type="protein sequence ID" value="EMZ20265.1"/>
    <property type="molecule type" value="Genomic_DNA"/>
</dbReference>
<evidence type="ECO:0000256" key="1">
    <source>
        <dbReference type="SAM" id="Phobius"/>
    </source>
</evidence>
<protein>
    <submittedName>
        <fullName evidence="2">Uncharacterized protein</fullName>
    </submittedName>
</protein>
<keyword evidence="1" id="KW-1133">Transmembrane helix</keyword>
<proteinExistence type="predicted"/>
<evidence type="ECO:0000313" key="3">
    <source>
        <dbReference type="Proteomes" id="UP000012589"/>
    </source>
</evidence>
<dbReference type="HOGENOM" id="CLU_3251690_0_0_9"/>
<keyword evidence="1" id="KW-0472">Membrane</keyword>
<organism evidence="2 3">
    <name type="scientific">Eubacterium plexicaudatum ASF492</name>
    <dbReference type="NCBI Taxonomy" id="1235802"/>
    <lineage>
        <taxon>Bacteria</taxon>
        <taxon>Bacillati</taxon>
        <taxon>Bacillota</taxon>
        <taxon>Clostridia</taxon>
        <taxon>Eubacteriales</taxon>
        <taxon>Eubacteriaceae</taxon>
        <taxon>Eubacterium</taxon>
    </lineage>
</organism>
<accession>N2A2H2</accession>
<comment type="caution">
    <text evidence="2">The sequence shown here is derived from an EMBL/GenBank/DDBJ whole genome shotgun (WGS) entry which is preliminary data.</text>
</comment>
<keyword evidence="1" id="KW-0812">Transmembrane</keyword>